<dbReference type="Pfam" id="PF00097">
    <property type="entry name" value="zf-C3HC4"/>
    <property type="match status" value="1"/>
</dbReference>
<keyword evidence="4 8" id="KW-0863">Zinc-finger</keyword>
<gene>
    <name evidence="15" type="primary">rnf112.6</name>
    <name evidence="14" type="synonym">LOC105948498</name>
    <name evidence="12" type="synonym">rnf112.2</name>
</gene>
<dbReference type="Ensembl" id="ENSXETT00000088707">
    <property type="protein sequence ID" value="ENSXETP00000085097"/>
    <property type="gene ID" value="ENSXETG00000006284"/>
</dbReference>
<keyword evidence="1" id="KW-0808">Transferase</keyword>
<dbReference type="AGR" id="Xenbase:XB-GENE-29090059"/>
<dbReference type="InterPro" id="IPR030386">
    <property type="entry name" value="G_GB1_RHD3_dom"/>
</dbReference>
<dbReference type="InterPro" id="IPR018957">
    <property type="entry name" value="Znf_C3HC4_RING-type"/>
</dbReference>
<reference evidence="12" key="2">
    <citation type="submission" date="2020-05" db="UniProtKB">
        <authorList>
            <consortium name="Ensembl"/>
        </authorList>
    </citation>
    <scope>IDENTIFICATION</scope>
</reference>
<dbReference type="GeneTree" id="ENSGT00940000160153"/>
<evidence type="ECO:0000256" key="4">
    <source>
        <dbReference type="ARBA" id="ARBA00022771"/>
    </source>
</evidence>
<evidence type="ECO:0000256" key="8">
    <source>
        <dbReference type="PROSITE-ProRule" id="PRU00175"/>
    </source>
</evidence>
<organism evidence="12">
    <name type="scientific">Xenopus tropicalis</name>
    <name type="common">Western clawed frog</name>
    <name type="synonym">Silurana tropicalis</name>
    <dbReference type="NCBI Taxonomy" id="8364"/>
    <lineage>
        <taxon>Eukaryota</taxon>
        <taxon>Metazoa</taxon>
        <taxon>Chordata</taxon>
        <taxon>Craniata</taxon>
        <taxon>Vertebrata</taxon>
        <taxon>Euteleostomi</taxon>
        <taxon>Amphibia</taxon>
        <taxon>Batrachia</taxon>
        <taxon>Anura</taxon>
        <taxon>Pipoidea</taxon>
        <taxon>Pipidae</taxon>
        <taxon>Xenopodinae</taxon>
        <taxon>Xenopus</taxon>
        <taxon>Silurana</taxon>
    </lineage>
</organism>
<evidence type="ECO:0000256" key="5">
    <source>
        <dbReference type="ARBA" id="ARBA00022786"/>
    </source>
</evidence>
<name>A0A6I8RJS2_XENTR</name>
<dbReference type="GO" id="GO:0051260">
    <property type="term" value="P:protein homooligomerization"/>
    <property type="evidence" value="ECO:0000318"/>
    <property type="project" value="GO_Central"/>
</dbReference>
<dbReference type="GO" id="GO:0007029">
    <property type="term" value="P:endoplasmic reticulum organization"/>
    <property type="evidence" value="ECO:0000318"/>
    <property type="project" value="GO_Central"/>
</dbReference>
<dbReference type="RefSeq" id="XP_017953046.2">
    <property type="nucleotide sequence ID" value="XM_018097557.2"/>
</dbReference>
<dbReference type="SMART" id="SM00184">
    <property type="entry name" value="RING"/>
    <property type="match status" value="1"/>
</dbReference>
<dbReference type="GO" id="GO:0016740">
    <property type="term" value="F:transferase activity"/>
    <property type="evidence" value="ECO:0007669"/>
    <property type="project" value="UniProtKB-KW"/>
</dbReference>
<evidence type="ECO:0000313" key="14">
    <source>
        <dbReference type="RefSeq" id="XP_017953046.2"/>
    </source>
</evidence>
<dbReference type="Proteomes" id="UP000008143">
    <property type="component" value="Chromosome 9"/>
</dbReference>
<accession>A0A6I8RJS2</accession>
<dbReference type="InterPro" id="IPR017907">
    <property type="entry name" value="Znf_RING_CS"/>
</dbReference>
<dbReference type="Pfam" id="PF02263">
    <property type="entry name" value="GBP"/>
    <property type="match status" value="1"/>
</dbReference>
<keyword evidence="13" id="KW-1185">Reference proteome</keyword>
<evidence type="ECO:0000256" key="9">
    <source>
        <dbReference type="PROSITE-ProRule" id="PRU01052"/>
    </source>
</evidence>
<dbReference type="OrthoDB" id="6270329at2759"/>
<dbReference type="OMA" id="RNEANAM"/>
<evidence type="ECO:0000313" key="12">
    <source>
        <dbReference type="Ensembl" id="ENSXETP00000085097"/>
    </source>
</evidence>
<evidence type="ECO:0000256" key="3">
    <source>
        <dbReference type="ARBA" id="ARBA00022741"/>
    </source>
</evidence>
<evidence type="ECO:0000256" key="2">
    <source>
        <dbReference type="ARBA" id="ARBA00022723"/>
    </source>
</evidence>
<dbReference type="CTD" id="105948498"/>
<dbReference type="GO" id="GO:0008270">
    <property type="term" value="F:zinc ion binding"/>
    <property type="evidence" value="ECO:0007669"/>
    <property type="project" value="UniProtKB-KW"/>
</dbReference>
<reference evidence="12" key="1">
    <citation type="journal article" date="2010" name="Science">
        <title>The genome of the Western clawed frog Xenopus tropicalis.</title>
        <authorList>
            <person name="Hellsten U."/>
            <person name="Harland R.M."/>
            <person name="Gilchrist M.J."/>
            <person name="Hendrix D."/>
            <person name="Jurka J."/>
            <person name="Kapitonov V."/>
            <person name="Ovcharenko I."/>
            <person name="Putnam N.H."/>
            <person name="Shu S."/>
            <person name="Taher L."/>
            <person name="Blitz I.L."/>
            <person name="Blumberg B."/>
            <person name="Dichmann D.S."/>
            <person name="Dubchak I."/>
            <person name="Amaya E."/>
            <person name="Detter J.C."/>
            <person name="Fletcher R."/>
            <person name="Gerhard D.S."/>
            <person name="Goodstein D."/>
            <person name="Graves T."/>
            <person name="Grigoriev I.V."/>
            <person name="Grimwood J."/>
            <person name="Kawashima T."/>
            <person name="Lindquist E."/>
            <person name="Lucas S.M."/>
            <person name="Mead P.E."/>
            <person name="Mitros T."/>
            <person name="Ogino H."/>
            <person name="Ohta Y."/>
            <person name="Poliakov A.V."/>
            <person name="Pollet N."/>
            <person name="Robert J."/>
            <person name="Salamov A."/>
            <person name="Sater A.K."/>
            <person name="Schmutz J."/>
            <person name="Terry A."/>
            <person name="Vize P.D."/>
            <person name="Warren W.C."/>
            <person name="Wells D."/>
            <person name="Wills A."/>
            <person name="Wilson R.K."/>
            <person name="Zimmerman L.B."/>
            <person name="Zorn A.M."/>
            <person name="Grainger R."/>
            <person name="Grammer T."/>
            <person name="Khokha M.K."/>
            <person name="Richardson P.M."/>
            <person name="Rokhsar D.S."/>
        </authorList>
    </citation>
    <scope>NUCLEOTIDE SEQUENCE [LARGE SCALE GENOMIC DNA]</scope>
    <source>
        <strain evidence="12">Nigerian</strain>
    </source>
</reference>
<reference evidence="14" key="3">
    <citation type="submission" date="2025-04" db="UniProtKB">
        <authorList>
            <consortium name="RefSeq"/>
        </authorList>
    </citation>
    <scope>IDENTIFICATION</scope>
    <source>
        <strain evidence="14">Nigerian</strain>
        <tissue evidence="14">Liver and blood</tissue>
    </source>
</reference>
<keyword evidence="6" id="KW-0862">Zinc</keyword>
<comment type="similarity">
    <text evidence="9">Belongs to the TRAFAC class dynamin-like GTPase superfamily. GB1/RHD3 GTPase family.</text>
</comment>
<dbReference type="Xenbase" id="XB-GENE-5995130">
    <property type="gene designation" value="rnf112.2"/>
</dbReference>
<keyword evidence="2" id="KW-0479">Metal-binding</keyword>
<evidence type="ECO:0000256" key="1">
    <source>
        <dbReference type="ARBA" id="ARBA00022679"/>
    </source>
</evidence>
<dbReference type="PROSITE" id="PS51715">
    <property type="entry name" value="G_GB1_RHD3"/>
    <property type="match status" value="1"/>
</dbReference>
<dbReference type="PANTHER" id="PTHR10751">
    <property type="entry name" value="GUANYLATE BINDING PROTEIN"/>
    <property type="match status" value="1"/>
</dbReference>
<evidence type="ECO:0000313" key="15">
    <source>
        <dbReference type="Xenbase" id="XB-GENE-29090059"/>
    </source>
</evidence>
<evidence type="ECO:0000259" key="10">
    <source>
        <dbReference type="PROSITE" id="PS50089"/>
    </source>
</evidence>
<dbReference type="Gene3D" id="3.30.40.10">
    <property type="entry name" value="Zinc/RING finger domain, C3HC4 (zinc finger)"/>
    <property type="match status" value="1"/>
</dbReference>
<dbReference type="Gene3D" id="3.40.50.300">
    <property type="entry name" value="P-loop containing nucleotide triphosphate hydrolases"/>
    <property type="match status" value="1"/>
</dbReference>
<keyword evidence="7" id="KW-0342">GTP-binding</keyword>
<dbReference type="AlphaFoldDB" id="A0A6I8RJS2"/>
<dbReference type="InterPro" id="IPR027417">
    <property type="entry name" value="P-loop_NTPase"/>
</dbReference>
<sequence>MENRDPAYQRLEEDLLCPLCLRRPIRALTIPCGHTFCGTCIDPYRTSRNPQLYNCPKCRKETRARPIELVYTDESGKLWVDGSAVQTCFMDPELSDLPVCLIFAIGEKRWGKSFLMNYILRALSCQERGEPLSLGPDGEPLNGFEWKAGVDSVTKGIWIWNKPFVLEVMSGKMAVFVLDTEGSLDIQSSQEICIKLSALSMILSSYLIFNVNSSLKTTELNYLEMFLHVAKKTEMSFDLLYLQHLDILIRDWYNFGGCSRDDARDYFNKVKQDIDNHPEWASLHQALHSSMVTCSLLPRPDNKMLRSRQGRLSDMDECFRNNLTTYISDLVGNIWRHIKTTRNGQPVSCHRLAGILKQMVDILQNEEYSFASPMQLHYSFENYKAMQQCKEQFQNALKAMEPKSFSPIKILKMSPSDMEAKVRNEANAMLRECGKSLQGIDDEKKRRHLADLQSQLDLQQNLFCTKYSKIHTAVKTGCIVGGTMLSVAGVVAGGAAGAAVAGAVIAGETVGGAMGGSVLLGTIGTGLGSIGGKLIGLIRSKMQQCEGETTDESGQNSSQS</sequence>
<evidence type="ECO:0000256" key="6">
    <source>
        <dbReference type="ARBA" id="ARBA00022833"/>
    </source>
</evidence>
<dbReference type="SUPFAM" id="SSF52540">
    <property type="entry name" value="P-loop containing nucleoside triphosphate hydrolases"/>
    <property type="match status" value="1"/>
</dbReference>
<keyword evidence="3" id="KW-0547">Nucleotide-binding</keyword>
<proteinExistence type="inferred from homology"/>
<dbReference type="InterPro" id="IPR001841">
    <property type="entry name" value="Znf_RING"/>
</dbReference>
<dbReference type="Xenbase" id="XB-GENE-29090059">
    <property type="gene designation" value="rnf112.6"/>
</dbReference>
<dbReference type="SUPFAM" id="SSF57850">
    <property type="entry name" value="RING/U-box"/>
    <property type="match status" value="1"/>
</dbReference>
<evidence type="ECO:0000259" key="11">
    <source>
        <dbReference type="PROSITE" id="PS51715"/>
    </source>
</evidence>
<dbReference type="GO" id="GO:0005525">
    <property type="term" value="F:GTP binding"/>
    <property type="evidence" value="ECO:0000318"/>
    <property type="project" value="GO_Central"/>
</dbReference>
<dbReference type="PROSITE" id="PS00518">
    <property type="entry name" value="ZF_RING_1"/>
    <property type="match status" value="1"/>
</dbReference>
<dbReference type="PROSITE" id="PS50089">
    <property type="entry name" value="ZF_RING_2"/>
    <property type="match status" value="1"/>
</dbReference>
<evidence type="ECO:0000313" key="13">
    <source>
        <dbReference type="Proteomes" id="UP000008143"/>
    </source>
</evidence>
<feature type="domain" description="RING-type" evidence="10">
    <location>
        <begin position="17"/>
        <end position="59"/>
    </location>
</feature>
<dbReference type="GO" id="GO:0003924">
    <property type="term" value="F:GTPase activity"/>
    <property type="evidence" value="ECO:0000318"/>
    <property type="project" value="GO_Central"/>
</dbReference>
<protein>
    <submittedName>
        <fullName evidence="14">RING finger protein 112-like</fullName>
    </submittedName>
    <submittedName>
        <fullName evidence="12">Ring finger protein 112, gene 2</fullName>
    </submittedName>
</protein>
<evidence type="ECO:0000256" key="7">
    <source>
        <dbReference type="ARBA" id="ARBA00023134"/>
    </source>
</evidence>
<feature type="domain" description="GB1/RHD3-type G" evidence="11">
    <location>
        <begin position="96"/>
        <end position="252"/>
    </location>
</feature>
<keyword evidence="5" id="KW-0833">Ubl conjugation pathway</keyword>
<dbReference type="InterPro" id="IPR013083">
    <property type="entry name" value="Znf_RING/FYVE/PHD"/>
</dbReference>
<dbReference type="KEGG" id="xtr:105948498"/>
<dbReference type="InterPro" id="IPR015894">
    <property type="entry name" value="Guanylate-bd_N"/>
</dbReference>
<dbReference type="Bgee" id="ENSXETG00000006284">
    <property type="expression patterns" value="Expressed in liver and 3 other cell types or tissues"/>
</dbReference>